<gene>
    <name evidence="7" type="ORF">SAMN04488090_1637</name>
</gene>
<feature type="domain" description="CzcB-like barrel-sandwich hybrid" evidence="6">
    <location>
        <begin position="68"/>
        <end position="199"/>
    </location>
</feature>
<dbReference type="Pfam" id="PF25967">
    <property type="entry name" value="RND-MFP_C"/>
    <property type="match status" value="1"/>
</dbReference>
<dbReference type="GO" id="GO:0015679">
    <property type="term" value="P:plasma membrane copper ion transport"/>
    <property type="evidence" value="ECO:0007669"/>
    <property type="project" value="TreeGrafter"/>
</dbReference>
<protein>
    <submittedName>
        <fullName evidence="7">Membrane fusion protein, cobalt-zinc-cadmium efflux system</fullName>
    </submittedName>
</protein>
<dbReference type="OrthoDB" id="9806939at2"/>
<evidence type="ECO:0000256" key="2">
    <source>
        <dbReference type="ARBA" id="ARBA00022448"/>
    </source>
</evidence>
<comment type="similarity">
    <text evidence="1">Belongs to the membrane fusion protein (MFP) (TC 8.A.1) family.</text>
</comment>
<organism evidence="7 8">
    <name type="scientific">Siphonobacter aquaeclarae</name>
    <dbReference type="NCBI Taxonomy" id="563176"/>
    <lineage>
        <taxon>Bacteria</taxon>
        <taxon>Pseudomonadati</taxon>
        <taxon>Bacteroidota</taxon>
        <taxon>Cytophagia</taxon>
        <taxon>Cytophagales</taxon>
        <taxon>Cytophagaceae</taxon>
        <taxon>Siphonobacter</taxon>
    </lineage>
</organism>
<evidence type="ECO:0000313" key="7">
    <source>
        <dbReference type="EMBL" id="SDL74568.1"/>
    </source>
</evidence>
<accession>A0A1G9MJX1</accession>
<dbReference type="InterPro" id="IPR006143">
    <property type="entry name" value="RND_pump_MFP"/>
</dbReference>
<feature type="coiled-coil region" evidence="3">
    <location>
        <begin position="104"/>
        <end position="162"/>
    </location>
</feature>
<dbReference type="Proteomes" id="UP000198901">
    <property type="component" value="Unassembled WGS sequence"/>
</dbReference>
<dbReference type="InterPro" id="IPR058792">
    <property type="entry name" value="Beta-barrel_RND_2"/>
</dbReference>
<dbReference type="GO" id="GO:0022857">
    <property type="term" value="F:transmembrane transporter activity"/>
    <property type="evidence" value="ECO:0007669"/>
    <property type="project" value="InterPro"/>
</dbReference>
<dbReference type="Gene3D" id="2.40.50.100">
    <property type="match status" value="1"/>
</dbReference>
<proteinExistence type="inferred from homology"/>
<dbReference type="PANTHER" id="PTHR30097">
    <property type="entry name" value="CATION EFFLUX SYSTEM PROTEIN CUSB"/>
    <property type="match status" value="1"/>
</dbReference>
<dbReference type="EMBL" id="FNGS01000003">
    <property type="protein sequence ID" value="SDL74568.1"/>
    <property type="molecule type" value="Genomic_DNA"/>
</dbReference>
<dbReference type="PROSITE" id="PS51257">
    <property type="entry name" value="PROKAR_LIPOPROTEIN"/>
    <property type="match status" value="1"/>
</dbReference>
<keyword evidence="3" id="KW-0175">Coiled coil</keyword>
<evidence type="ECO:0000259" key="4">
    <source>
        <dbReference type="Pfam" id="PF25954"/>
    </source>
</evidence>
<dbReference type="Pfam" id="PF25954">
    <property type="entry name" value="Beta-barrel_RND_2"/>
    <property type="match status" value="1"/>
</dbReference>
<dbReference type="InterPro" id="IPR058647">
    <property type="entry name" value="BSH_CzcB-like"/>
</dbReference>
<dbReference type="GO" id="GO:0016020">
    <property type="term" value="C:membrane"/>
    <property type="evidence" value="ECO:0007669"/>
    <property type="project" value="InterPro"/>
</dbReference>
<keyword evidence="2" id="KW-0813">Transport</keyword>
<dbReference type="InterPro" id="IPR058627">
    <property type="entry name" value="MdtA-like_C"/>
</dbReference>
<dbReference type="Gene3D" id="2.40.30.170">
    <property type="match status" value="1"/>
</dbReference>
<dbReference type="GO" id="GO:0060003">
    <property type="term" value="P:copper ion export"/>
    <property type="evidence" value="ECO:0007669"/>
    <property type="project" value="TreeGrafter"/>
</dbReference>
<reference evidence="7 8" key="1">
    <citation type="submission" date="2016-10" db="EMBL/GenBank/DDBJ databases">
        <authorList>
            <person name="de Groot N.N."/>
        </authorList>
    </citation>
    <scope>NUCLEOTIDE SEQUENCE [LARGE SCALE GENOMIC DNA]</scope>
    <source>
        <strain evidence="7 8">DSM 21668</strain>
    </source>
</reference>
<evidence type="ECO:0000313" key="8">
    <source>
        <dbReference type="Proteomes" id="UP000198901"/>
    </source>
</evidence>
<dbReference type="Gene3D" id="1.10.287.470">
    <property type="entry name" value="Helix hairpin bin"/>
    <property type="match status" value="1"/>
</dbReference>
<dbReference type="Pfam" id="PF25973">
    <property type="entry name" value="BSH_CzcB"/>
    <property type="match status" value="1"/>
</dbReference>
<evidence type="ECO:0000259" key="5">
    <source>
        <dbReference type="Pfam" id="PF25967"/>
    </source>
</evidence>
<dbReference type="FunFam" id="2.40.30.170:FF:000010">
    <property type="entry name" value="Efflux RND transporter periplasmic adaptor subunit"/>
    <property type="match status" value="1"/>
</dbReference>
<dbReference type="Gene3D" id="2.40.420.20">
    <property type="match status" value="1"/>
</dbReference>
<dbReference type="InterPro" id="IPR051909">
    <property type="entry name" value="MFP_Cation_Efflux"/>
</dbReference>
<dbReference type="STRING" id="563176.SAMN04488090_1637"/>
<evidence type="ECO:0000259" key="6">
    <source>
        <dbReference type="Pfam" id="PF25973"/>
    </source>
</evidence>
<keyword evidence="8" id="KW-1185">Reference proteome</keyword>
<feature type="domain" description="Multidrug resistance protein MdtA-like C-terminal permuted SH3" evidence="5">
    <location>
        <begin position="295"/>
        <end position="347"/>
    </location>
</feature>
<dbReference type="AlphaFoldDB" id="A0A1G9MJX1"/>
<name>A0A1G9MJX1_9BACT</name>
<evidence type="ECO:0000256" key="3">
    <source>
        <dbReference type="SAM" id="Coils"/>
    </source>
</evidence>
<dbReference type="RefSeq" id="WP_093200260.1">
    <property type="nucleotide sequence ID" value="NZ_FNGS01000003.1"/>
</dbReference>
<dbReference type="PANTHER" id="PTHR30097:SF4">
    <property type="entry name" value="SLR6042 PROTEIN"/>
    <property type="match status" value="1"/>
</dbReference>
<feature type="domain" description="CusB-like beta-barrel" evidence="4">
    <location>
        <begin position="212"/>
        <end position="286"/>
    </location>
</feature>
<sequence length="360" mass="40191">MKYPVLLLVIGLAGTVGCQSSEKPAEEAQAFMLSDTMMHRIVLDSVADEPIRNELMLVGKIVADESKVIEVFPLVGGNVEEVNAELGDYVRKGQSLALIRSGEVADFERQMIQAQADLLVAQKNLKSTQELFESKLAPEREVNSAQKEVDNAQAELNRIKEVFRIYGLGKTSSYVVKSPIDGFVIQKKINREMQLRSDHSESLFTIGQLSDVWVLANVNESDIGQVKLGMEAQIGILSYPGEVFHGKVDKVFNVLDPETKAMTVRIRLQNAGYKLKPGMHATVKLQFLEGGSMLAIPSRAIIFERSKHWVMVFHSRSNVETRPIEVYRSLGDRAYIREGLKAGERIISKNQLLIYDALND</sequence>
<dbReference type="SUPFAM" id="SSF111369">
    <property type="entry name" value="HlyD-like secretion proteins"/>
    <property type="match status" value="1"/>
</dbReference>
<dbReference type="NCBIfam" id="TIGR01730">
    <property type="entry name" value="RND_mfp"/>
    <property type="match status" value="1"/>
</dbReference>
<evidence type="ECO:0000256" key="1">
    <source>
        <dbReference type="ARBA" id="ARBA00009477"/>
    </source>
</evidence>
<dbReference type="GO" id="GO:0030313">
    <property type="term" value="C:cell envelope"/>
    <property type="evidence" value="ECO:0007669"/>
    <property type="project" value="TreeGrafter"/>
</dbReference>